<gene>
    <name evidence="6 8" type="primary">mnmE</name>
    <name evidence="6" type="synonym">trmE</name>
    <name evidence="8" type="ORF">GCM10011322_20820</name>
</gene>
<feature type="domain" description="TrmE-type G" evidence="7">
    <location>
        <begin position="197"/>
        <end position="345"/>
    </location>
</feature>
<comment type="cofactor">
    <cofactor evidence="6">
        <name>K(+)</name>
        <dbReference type="ChEBI" id="CHEBI:29103"/>
    </cofactor>
    <text evidence="6">Binds 1 potassium ion per subunit.</text>
</comment>
<feature type="binding site" evidence="6">
    <location>
        <position position="211"/>
    </location>
    <ligand>
        <name>Mg(2+)</name>
        <dbReference type="ChEBI" id="CHEBI:18420"/>
    </ligand>
</feature>
<evidence type="ECO:0000256" key="5">
    <source>
        <dbReference type="ARBA" id="ARBA00023134"/>
    </source>
</evidence>
<keyword evidence="4 6" id="KW-0630">Potassium</keyword>
<evidence type="ECO:0000259" key="7">
    <source>
        <dbReference type="PROSITE" id="PS51709"/>
    </source>
</evidence>
<dbReference type="Pfam" id="PF12631">
    <property type="entry name" value="MnmE_helical"/>
    <property type="match status" value="1"/>
</dbReference>
<evidence type="ECO:0000256" key="2">
    <source>
        <dbReference type="ARBA" id="ARBA00022694"/>
    </source>
</evidence>
<evidence type="ECO:0000256" key="1">
    <source>
        <dbReference type="ARBA" id="ARBA00011043"/>
    </source>
</evidence>
<dbReference type="GO" id="GO:0003924">
    <property type="term" value="F:GTPase activity"/>
    <property type="evidence" value="ECO:0007669"/>
    <property type="project" value="UniProtKB-UniRule"/>
</dbReference>
<keyword evidence="6" id="KW-0460">Magnesium</keyword>
<dbReference type="GO" id="GO:0046872">
    <property type="term" value="F:metal ion binding"/>
    <property type="evidence" value="ECO:0007669"/>
    <property type="project" value="UniProtKB-KW"/>
</dbReference>
<reference evidence="8 9" key="1">
    <citation type="journal article" date="2014" name="Int. J. Syst. Evol. Microbiol.">
        <title>Complete genome sequence of Corynebacterium casei LMG S-19264T (=DSM 44701T), isolated from a smear-ripened cheese.</title>
        <authorList>
            <consortium name="US DOE Joint Genome Institute (JGI-PGF)"/>
            <person name="Walter F."/>
            <person name="Albersmeier A."/>
            <person name="Kalinowski J."/>
            <person name="Ruckert C."/>
        </authorList>
    </citation>
    <scope>NUCLEOTIDE SEQUENCE [LARGE SCALE GENOMIC DNA]</scope>
    <source>
        <strain evidence="8 9">CGMCC 1.9161</strain>
    </source>
</reference>
<evidence type="ECO:0000313" key="8">
    <source>
        <dbReference type="EMBL" id="GGK33982.1"/>
    </source>
</evidence>
<dbReference type="CDD" id="cd14858">
    <property type="entry name" value="TrmE_N"/>
    <property type="match status" value="1"/>
</dbReference>
<dbReference type="AlphaFoldDB" id="A0A917Q7B4"/>
<dbReference type="NCBIfam" id="NF003661">
    <property type="entry name" value="PRK05291.1-3"/>
    <property type="match status" value="1"/>
</dbReference>
<feature type="binding site" evidence="6">
    <location>
        <begin position="251"/>
        <end position="254"/>
    </location>
    <ligand>
        <name>GTP</name>
        <dbReference type="ChEBI" id="CHEBI:37565"/>
    </ligand>
</feature>
<dbReference type="GO" id="GO:0002098">
    <property type="term" value="P:tRNA wobble uridine modification"/>
    <property type="evidence" value="ECO:0007669"/>
    <property type="project" value="TreeGrafter"/>
</dbReference>
<comment type="function">
    <text evidence="6">Exhibits a very high intrinsic GTPase hydrolysis rate. Involved in the addition of a carboxymethylaminomethyl (cmnm) group at the wobble position (U34) of certain tRNAs, forming tRNA-cmnm(5)s(2)U34.</text>
</comment>
<dbReference type="EMBL" id="BMMF01000005">
    <property type="protein sequence ID" value="GGK33982.1"/>
    <property type="molecule type" value="Genomic_DNA"/>
</dbReference>
<dbReference type="NCBIfam" id="TIGR00231">
    <property type="entry name" value="small_GTP"/>
    <property type="match status" value="1"/>
</dbReference>
<keyword evidence="5 6" id="KW-0342">GTP-binding</keyword>
<feature type="binding site" evidence="6">
    <location>
        <begin position="226"/>
        <end position="232"/>
    </location>
    <ligand>
        <name>GTP</name>
        <dbReference type="ChEBI" id="CHEBI:37565"/>
    </ligand>
</feature>
<sequence>MRVSGPATRAVLEALAGGVPAPRRLALRDLRAPATGEVLDQALVAYFPAPHSFTGEDQAELHVHGGLATRTAVLDALAHVPGCRHAEPGEFTRRAFLGGRMDLSAVEGLADLIEAETQAQRRQALRQLEGGLGRLAEDWRRRIVEAQALLEAALDFSDEGDVADSVEAQAAAAMTALGGEIARALADAGRGERLRDGYVVVLAGPPNAGKSTLMNALARRDVAIVSATPGTTRDAIEVRLDLGGLPVTLIDTAGLRETSDTIEAEGVARTRAKIAGADLVVWLDPRDAPAPPEPAATPHLHVATKADLVAALPAAAPPVAADLAVSAATGEGIDALLAAIEARARDTVGDGSDAVVTRARHRIALQTAHDALARGARALEAGDTELAAEDVRLAARAVGTISGRVDVEDVLDALFGAFCIGK</sequence>
<dbReference type="GO" id="GO:0005525">
    <property type="term" value="F:GTP binding"/>
    <property type="evidence" value="ECO:0007669"/>
    <property type="project" value="UniProtKB-UniRule"/>
</dbReference>
<dbReference type="InterPro" id="IPR004520">
    <property type="entry name" value="GTPase_MnmE"/>
</dbReference>
<dbReference type="Gene3D" id="3.40.50.300">
    <property type="entry name" value="P-loop containing nucleotide triphosphate hydrolases"/>
    <property type="match status" value="1"/>
</dbReference>
<feature type="binding site" evidence="6">
    <location>
        <position position="60"/>
    </location>
    <ligand>
        <name>(6S)-5-formyl-5,6,7,8-tetrahydrofolate</name>
        <dbReference type="ChEBI" id="CHEBI:57457"/>
    </ligand>
</feature>
<dbReference type="InterPro" id="IPR027368">
    <property type="entry name" value="MnmE_dom2"/>
</dbReference>
<proteinExistence type="inferred from homology"/>
<feature type="binding site" evidence="6">
    <location>
        <begin position="207"/>
        <end position="212"/>
    </location>
    <ligand>
        <name>GTP</name>
        <dbReference type="ChEBI" id="CHEBI:37565"/>
    </ligand>
</feature>
<comment type="subunit">
    <text evidence="6">Homodimer. Heterotetramer of two MnmE and two MnmG subunits.</text>
</comment>
<dbReference type="InterPro" id="IPR027266">
    <property type="entry name" value="TrmE/GcvT-like"/>
</dbReference>
<evidence type="ECO:0000256" key="3">
    <source>
        <dbReference type="ARBA" id="ARBA00022741"/>
    </source>
</evidence>
<dbReference type="Gene3D" id="3.30.1360.120">
    <property type="entry name" value="Probable tRNA modification gtpase trme, domain 1"/>
    <property type="match status" value="1"/>
</dbReference>
<dbReference type="Gene3D" id="1.20.120.430">
    <property type="entry name" value="tRNA modification GTPase MnmE domain 2"/>
    <property type="match status" value="1"/>
</dbReference>
<feature type="binding site" evidence="6">
    <location>
        <position position="422"/>
    </location>
    <ligand>
        <name>(6S)-5-formyl-5,6,7,8-tetrahydrofolate</name>
        <dbReference type="ChEBI" id="CHEBI:57457"/>
    </ligand>
</feature>
<dbReference type="EC" id="3.6.-.-" evidence="6"/>
<comment type="caution">
    <text evidence="8">The sequence shown here is derived from an EMBL/GenBank/DDBJ whole genome shotgun (WGS) entry which is preliminary data.</text>
</comment>
<keyword evidence="9" id="KW-1185">Reference proteome</keyword>
<dbReference type="InterPro" id="IPR031168">
    <property type="entry name" value="G_TrmE"/>
</dbReference>
<dbReference type="InterPro" id="IPR018948">
    <property type="entry name" value="GTP-bd_TrmE_N"/>
</dbReference>
<dbReference type="Pfam" id="PF10396">
    <property type="entry name" value="TrmE_N"/>
    <property type="match status" value="1"/>
</dbReference>
<keyword evidence="6" id="KW-0963">Cytoplasm</keyword>
<dbReference type="InterPro" id="IPR027417">
    <property type="entry name" value="P-loop_NTPase"/>
</dbReference>
<keyword evidence="6" id="KW-0479">Metal-binding</keyword>
<feature type="binding site" evidence="6">
    <location>
        <position position="100"/>
    </location>
    <ligand>
        <name>(6S)-5-formyl-5,6,7,8-tetrahydrofolate</name>
        <dbReference type="ChEBI" id="CHEBI:57457"/>
    </ligand>
</feature>
<evidence type="ECO:0000256" key="4">
    <source>
        <dbReference type="ARBA" id="ARBA00022958"/>
    </source>
</evidence>
<dbReference type="PANTHER" id="PTHR42714">
    <property type="entry name" value="TRNA MODIFICATION GTPASE GTPBP3"/>
    <property type="match status" value="1"/>
</dbReference>
<comment type="caution">
    <text evidence="6">Lacks conserved residue(s) required for the propagation of feature annotation.</text>
</comment>
<accession>A0A917Q7B4</accession>
<dbReference type="InterPro" id="IPR006073">
    <property type="entry name" value="GTP-bd"/>
</dbReference>
<keyword evidence="2 6" id="KW-0819">tRNA processing</keyword>
<dbReference type="PANTHER" id="PTHR42714:SF2">
    <property type="entry name" value="TRNA MODIFICATION GTPASE GTPBP3, MITOCHONDRIAL"/>
    <property type="match status" value="1"/>
</dbReference>
<dbReference type="SUPFAM" id="SSF52540">
    <property type="entry name" value="P-loop containing nucleoside triphosphate hydrolases"/>
    <property type="match status" value="1"/>
</dbReference>
<keyword evidence="6" id="KW-0378">Hydrolase</keyword>
<dbReference type="GO" id="GO:0030488">
    <property type="term" value="P:tRNA methylation"/>
    <property type="evidence" value="ECO:0007669"/>
    <property type="project" value="TreeGrafter"/>
</dbReference>
<dbReference type="SUPFAM" id="SSF116878">
    <property type="entry name" value="TrmE connector domain"/>
    <property type="match status" value="1"/>
</dbReference>
<dbReference type="Proteomes" id="UP000600449">
    <property type="component" value="Unassembled WGS sequence"/>
</dbReference>
<dbReference type="CDD" id="cd04164">
    <property type="entry name" value="trmE"/>
    <property type="match status" value="1"/>
</dbReference>
<dbReference type="PROSITE" id="PS51709">
    <property type="entry name" value="G_TRME"/>
    <property type="match status" value="1"/>
</dbReference>
<evidence type="ECO:0000313" key="9">
    <source>
        <dbReference type="Proteomes" id="UP000600449"/>
    </source>
</evidence>
<protein>
    <recommendedName>
        <fullName evidence="6">tRNA modification GTPase MnmE</fullName>
        <ecNumber evidence="6">3.6.-.-</ecNumber>
    </recommendedName>
</protein>
<organism evidence="8 9">
    <name type="scientific">Salinarimonas ramus</name>
    <dbReference type="NCBI Taxonomy" id="690164"/>
    <lineage>
        <taxon>Bacteria</taxon>
        <taxon>Pseudomonadati</taxon>
        <taxon>Pseudomonadota</taxon>
        <taxon>Alphaproteobacteria</taxon>
        <taxon>Hyphomicrobiales</taxon>
        <taxon>Salinarimonadaceae</taxon>
        <taxon>Salinarimonas</taxon>
    </lineage>
</organism>
<dbReference type="InterPro" id="IPR005225">
    <property type="entry name" value="Small_GTP-bd"/>
</dbReference>
<name>A0A917Q7B4_9HYPH</name>
<feature type="binding site" evidence="6">
    <location>
        <position position="23"/>
    </location>
    <ligand>
        <name>(6S)-5-formyl-5,6,7,8-tetrahydrofolate</name>
        <dbReference type="ChEBI" id="CHEBI:57457"/>
    </ligand>
</feature>
<dbReference type="InterPro" id="IPR025867">
    <property type="entry name" value="MnmE_helical"/>
</dbReference>
<comment type="similarity">
    <text evidence="1 6">Belongs to the TRAFAC class TrmE-Era-EngA-EngB-Septin-like GTPase superfamily. TrmE GTPase family.</text>
</comment>
<keyword evidence="3 6" id="KW-0547">Nucleotide-binding</keyword>
<dbReference type="Pfam" id="PF01926">
    <property type="entry name" value="MMR_HSR1"/>
    <property type="match status" value="1"/>
</dbReference>
<dbReference type="GO" id="GO:0005737">
    <property type="term" value="C:cytoplasm"/>
    <property type="evidence" value="ECO:0007669"/>
    <property type="project" value="UniProtKB-SubCell"/>
</dbReference>
<evidence type="ECO:0000256" key="6">
    <source>
        <dbReference type="HAMAP-Rule" id="MF_00379"/>
    </source>
</evidence>
<comment type="subcellular location">
    <subcellularLocation>
        <location evidence="6">Cytoplasm</location>
    </subcellularLocation>
</comment>
<feature type="binding site" evidence="6">
    <location>
        <position position="232"/>
    </location>
    <ligand>
        <name>Mg(2+)</name>
        <dbReference type="ChEBI" id="CHEBI:18420"/>
    </ligand>
</feature>
<dbReference type="HAMAP" id="MF_00379">
    <property type="entry name" value="GTPase_MnmE"/>
    <property type="match status" value="1"/>
</dbReference>